<keyword evidence="4" id="KW-1185">Reference proteome</keyword>
<dbReference type="PANTHER" id="PTHR16125:SF3">
    <property type="entry name" value="TRANSMEMBRANE PROTEIN 74"/>
    <property type="match status" value="1"/>
</dbReference>
<name>A0AAY5KTX1_ESOLU</name>
<feature type="region of interest" description="Disordered" evidence="1">
    <location>
        <begin position="103"/>
        <end position="128"/>
    </location>
</feature>
<reference evidence="3" key="2">
    <citation type="submission" date="2025-08" db="UniProtKB">
        <authorList>
            <consortium name="Ensembl"/>
        </authorList>
    </citation>
    <scope>IDENTIFICATION</scope>
</reference>
<feature type="transmembrane region" description="Helical" evidence="2">
    <location>
        <begin position="150"/>
        <end position="168"/>
    </location>
</feature>
<evidence type="ECO:0008006" key="5">
    <source>
        <dbReference type="Google" id="ProtNLM"/>
    </source>
</evidence>
<protein>
    <recommendedName>
        <fullName evidence="5">Transmembrane protein 74</fullName>
    </recommendedName>
</protein>
<reference evidence="3 4" key="1">
    <citation type="submission" date="2020-02" db="EMBL/GenBank/DDBJ databases">
        <title>Esox lucius (northern pike) genome, fEsoLuc1, primary haplotype.</title>
        <authorList>
            <person name="Myers G."/>
            <person name="Karagic N."/>
            <person name="Meyer A."/>
            <person name="Pippel M."/>
            <person name="Reichard M."/>
            <person name="Winkler S."/>
            <person name="Tracey A."/>
            <person name="Sims Y."/>
            <person name="Howe K."/>
            <person name="Rhie A."/>
            <person name="Formenti G."/>
            <person name="Durbin R."/>
            <person name="Fedrigo O."/>
            <person name="Jarvis E.D."/>
        </authorList>
    </citation>
    <scope>NUCLEOTIDE SEQUENCE [LARGE SCALE GENOMIC DNA]</scope>
</reference>
<feature type="transmembrane region" description="Helical" evidence="2">
    <location>
        <begin position="206"/>
        <end position="229"/>
    </location>
</feature>
<feature type="compositionally biased region" description="Low complexity" evidence="1">
    <location>
        <begin position="113"/>
        <end position="127"/>
    </location>
</feature>
<keyword evidence="2" id="KW-1133">Transmembrane helix</keyword>
<evidence type="ECO:0000313" key="3">
    <source>
        <dbReference type="Ensembl" id="ENSELUP00000089957.1"/>
    </source>
</evidence>
<reference evidence="3" key="3">
    <citation type="submission" date="2025-09" db="UniProtKB">
        <authorList>
            <consortium name="Ensembl"/>
        </authorList>
    </citation>
    <scope>IDENTIFICATION</scope>
</reference>
<sequence length="279" mass="30426">MADLELLYFDPEDILSNATNSFPWSSNYEQITKKSLANENGYVSVNCNASFPNSGPWTTHLQDGQIRAISQHGTDAEITVNCGDDLETSFTCQEGDVSLQMEEETSPLQLARSNNGSHSSSSELHGSVPELSMMSDDELTSEASGKSADYGFIIAVTCLLTGILLVAISNTVPRGVKVNPDVVSAREMETLEWDNALVRAHLDRCVIAGLCLLTLGGVVLSTLLMVSMWKGEMFRRRVFAYSRQSAKLYGSINFRGGSTPPCVPSHMSIEDENLEEVLT</sequence>
<dbReference type="Proteomes" id="UP000265140">
    <property type="component" value="Chromosome 10"/>
</dbReference>
<gene>
    <name evidence="3" type="primary">TMEM74</name>
</gene>
<dbReference type="AlphaFoldDB" id="A0AAY5KTX1"/>
<evidence type="ECO:0000256" key="1">
    <source>
        <dbReference type="SAM" id="MobiDB-lite"/>
    </source>
</evidence>
<dbReference type="PANTHER" id="PTHR16125">
    <property type="entry name" value="TRANSMEMBRANE PROTEIN 74"/>
    <property type="match status" value="1"/>
</dbReference>
<organism evidence="3 4">
    <name type="scientific">Esox lucius</name>
    <name type="common">Northern pike</name>
    <dbReference type="NCBI Taxonomy" id="8010"/>
    <lineage>
        <taxon>Eukaryota</taxon>
        <taxon>Metazoa</taxon>
        <taxon>Chordata</taxon>
        <taxon>Craniata</taxon>
        <taxon>Vertebrata</taxon>
        <taxon>Euteleostomi</taxon>
        <taxon>Actinopterygii</taxon>
        <taxon>Neopterygii</taxon>
        <taxon>Teleostei</taxon>
        <taxon>Protacanthopterygii</taxon>
        <taxon>Esociformes</taxon>
        <taxon>Esocidae</taxon>
        <taxon>Esox</taxon>
    </lineage>
</organism>
<proteinExistence type="predicted"/>
<dbReference type="GeneTree" id="ENSGT00530000063880"/>
<evidence type="ECO:0000256" key="2">
    <source>
        <dbReference type="SAM" id="Phobius"/>
    </source>
</evidence>
<dbReference type="Ensembl" id="ENSELUT00000110015.1">
    <property type="protein sequence ID" value="ENSELUP00000089957.1"/>
    <property type="gene ID" value="ENSELUG00000044134.1"/>
</dbReference>
<evidence type="ECO:0000313" key="4">
    <source>
        <dbReference type="Proteomes" id="UP000265140"/>
    </source>
</evidence>
<accession>A0AAY5KTX1</accession>
<dbReference type="InterPro" id="IPR029695">
    <property type="entry name" value="TMEM74-like"/>
</dbReference>
<keyword evidence="2" id="KW-0812">Transmembrane</keyword>
<keyword evidence="2" id="KW-0472">Membrane</keyword>